<reference evidence="4" key="3">
    <citation type="journal article" date="2017" name="Nature">
        <title>Genome sequence of the progenitor of the wheat D genome Aegilops tauschii.</title>
        <authorList>
            <person name="Luo M.C."/>
            <person name="Gu Y.Q."/>
            <person name="Puiu D."/>
            <person name="Wang H."/>
            <person name="Twardziok S.O."/>
            <person name="Deal K.R."/>
            <person name="Huo N."/>
            <person name="Zhu T."/>
            <person name="Wang L."/>
            <person name="Wang Y."/>
            <person name="McGuire P.E."/>
            <person name="Liu S."/>
            <person name="Long H."/>
            <person name="Ramasamy R.K."/>
            <person name="Rodriguez J.C."/>
            <person name="Van S.L."/>
            <person name="Yuan L."/>
            <person name="Wang Z."/>
            <person name="Xia Z."/>
            <person name="Xiao L."/>
            <person name="Anderson O.D."/>
            <person name="Ouyang S."/>
            <person name="Liang Y."/>
            <person name="Zimin A.V."/>
            <person name="Pertea G."/>
            <person name="Qi P."/>
            <person name="Bennetzen J.L."/>
            <person name="Dai X."/>
            <person name="Dawson M.W."/>
            <person name="Muller H.G."/>
            <person name="Kugler K."/>
            <person name="Rivarola-Duarte L."/>
            <person name="Spannagl M."/>
            <person name="Mayer K.F.X."/>
            <person name="Lu F.H."/>
            <person name="Bevan M.W."/>
            <person name="Leroy P."/>
            <person name="Li P."/>
            <person name="You F.M."/>
            <person name="Sun Q."/>
            <person name="Liu Z."/>
            <person name="Lyons E."/>
            <person name="Wicker T."/>
            <person name="Salzberg S.L."/>
            <person name="Devos K.M."/>
            <person name="Dvorak J."/>
        </authorList>
    </citation>
    <scope>NUCLEOTIDE SEQUENCE [LARGE SCALE GENOMIC DNA]</scope>
    <source>
        <strain evidence="4">cv. AL8/78</strain>
    </source>
</reference>
<keyword evidence="5" id="KW-1185">Reference proteome</keyword>
<dbReference type="SMART" id="SM00213">
    <property type="entry name" value="UBQ"/>
    <property type="match status" value="1"/>
</dbReference>
<protein>
    <recommendedName>
        <fullName evidence="3">Ubiquitin-like domain-containing protein</fullName>
    </recommendedName>
</protein>
<dbReference type="CDD" id="cd17039">
    <property type="entry name" value="Ubl_ubiquitin_like"/>
    <property type="match status" value="1"/>
</dbReference>
<keyword evidence="1" id="KW-1017">Isopeptide bond</keyword>
<dbReference type="SUPFAM" id="SSF54236">
    <property type="entry name" value="Ubiquitin-like"/>
    <property type="match status" value="1"/>
</dbReference>
<reference evidence="5" key="1">
    <citation type="journal article" date="2014" name="Science">
        <title>Ancient hybridizations among the ancestral genomes of bread wheat.</title>
        <authorList>
            <consortium name="International Wheat Genome Sequencing Consortium,"/>
            <person name="Marcussen T."/>
            <person name="Sandve S.R."/>
            <person name="Heier L."/>
            <person name="Spannagl M."/>
            <person name="Pfeifer M."/>
            <person name="Jakobsen K.S."/>
            <person name="Wulff B.B."/>
            <person name="Steuernagel B."/>
            <person name="Mayer K.F."/>
            <person name="Olsen O.A."/>
        </authorList>
    </citation>
    <scope>NUCLEOTIDE SEQUENCE [LARGE SCALE GENOMIC DNA]</scope>
    <source>
        <strain evidence="5">cv. AL8/78</strain>
    </source>
</reference>
<dbReference type="EnsemblPlants" id="AET7Gv20265900.1">
    <property type="protein sequence ID" value="AET7Gv20265900.1"/>
    <property type="gene ID" value="AET7Gv20265900"/>
</dbReference>
<organism evidence="4 5">
    <name type="scientific">Aegilops tauschii subsp. strangulata</name>
    <name type="common">Goatgrass</name>
    <dbReference type="NCBI Taxonomy" id="200361"/>
    <lineage>
        <taxon>Eukaryota</taxon>
        <taxon>Viridiplantae</taxon>
        <taxon>Streptophyta</taxon>
        <taxon>Embryophyta</taxon>
        <taxon>Tracheophyta</taxon>
        <taxon>Spermatophyta</taxon>
        <taxon>Magnoliopsida</taxon>
        <taxon>Liliopsida</taxon>
        <taxon>Poales</taxon>
        <taxon>Poaceae</taxon>
        <taxon>BOP clade</taxon>
        <taxon>Pooideae</taxon>
        <taxon>Triticodae</taxon>
        <taxon>Triticeae</taxon>
        <taxon>Triticinae</taxon>
        <taxon>Aegilops</taxon>
    </lineage>
</organism>
<dbReference type="InterPro" id="IPR019956">
    <property type="entry name" value="Ubiquitin_dom"/>
</dbReference>
<evidence type="ECO:0000259" key="3">
    <source>
        <dbReference type="PROSITE" id="PS50053"/>
    </source>
</evidence>
<feature type="region of interest" description="Disordered" evidence="2">
    <location>
        <begin position="1"/>
        <end position="39"/>
    </location>
</feature>
<proteinExistence type="predicted"/>
<sequence>AQPSAQPQTYLDLAPTTAKPPPRNQSPSRRPLHKNRSRSMKIHVRLLNNTAHDLEVEGSDTIGSVKAKIMEKEGVPPQQQLLFFADEGLEDARTLADHGIEDGASVCLIAINMQG</sequence>
<reference evidence="4" key="5">
    <citation type="journal article" date="2021" name="G3 (Bethesda)">
        <title>Aegilops tauschii genome assembly Aet v5.0 features greater sequence contiguity and improved annotation.</title>
        <authorList>
            <person name="Wang L."/>
            <person name="Zhu T."/>
            <person name="Rodriguez J.C."/>
            <person name="Deal K.R."/>
            <person name="Dubcovsky J."/>
            <person name="McGuire P.E."/>
            <person name="Lux T."/>
            <person name="Spannagl M."/>
            <person name="Mayer K.F.X."/>
            <person name="Baldrich P."/>
            <person name="Meyers B.C."/>
            <person name="Huo N."/>
            <person name="Gu Y.Q."/>
            <person name="Zhou H."/>
            <person name="Devos K.M."/>
            <person name="Bennetzen J.L."/>
            <person name="Unver T."/>
            <person name="Budak H."/>
            <person name="Gulick P.J."/>
            <person name="Galiba G."/>
            <person name="Kalapos B."/>
            <person name="Nelson D.R."/>
            <person name="Li P."/>
            <person name="You F.M."/>
            <person name="Luo M.C."/>
            <person name="Dvorak J."/>
        </authorList>
    </citation>
    <scope>NUCLEOTIDE SEQUENCE [LARGE SCALE GENOMIC DNA]</scope>
    <source>
        <strain evidence="4">cv. AL8/78</strain>
    </source>
</reference>
<reference evidence="4" key="4">
    <citation type="submission" date="2019-03" db="UniProtKB">
        <authorList>
            <consortium name="EnsemblPlants"/>
        </authorList>
    </citation>
    <scope>IDENTIFICATION</scope>
</reference>
<dbReference type="Pfam" id="PF00240">
    <property type="entry name" value="ubiquitin"/>
    <property type="match status" value="1"/>
</dbReference>
<dbReference type="GO" id="GO:0003729">
    <property type="term" value="F:mRNA binding"/>
    <property type="evidence" value="ECO:0007669"/>
    <property type="project" value="UniProtKB-ARBA"/>
</dbReference>
<feature type="domain" description="Ubiquitin-like" evidence="3">
    <location>
        <begin position="40"/>
        <end position="115"/>
    </location>
</feature>
<dbReference type="Proteomes" id="UP000015105">
    <property type="component" value="Chromosome 7D"/>
</dbReference>
<evidence type="ECO:0000313" key="4">
    <source>
        <dbReference type="EnsemblPlants" id="AET7Gv20265900.1"/>
    </source>
</evidence>
<feature type="compositionally biased region" description="Basic residues" evidence="2">
    <location>
        <begin position="30"/>
        <end position="39"/>
    </location>
</feature>
<accession>A0A453QPD3</accession>
<evidence type="ECO:0000313" key="5">
    <source>
        <dbReference type="Proteomes" id="UP000015105"/>
    </source>
</evidence>
<reference evidence="5" key="2">
    <citation type="journal article" date="2017" name="Nat. Plants">
        <title>The Aegilops tauschii genome reveals multiple impacts of transposons.</title>
        <authorList>
            <person name="Zhao G."/>
            <person name="Zou C."/>
            <person name="Li K."/>
            <person name="Wang K."/>
            <person name="Li T."/>
            <person name="Gao L."/>
            <person name="Zhang X."/>
            <person name="Wang H."/>
            <person name="Yang Z."/>
            <person name="Liu X."/>
            <person name="Jiang W."/>
            <person name="Mao L."/>
            <person name="Kong X."/>
            <person name="Jiao Y."/>
            <person name="Jia J."/>
        </authorList>
    </citation>
    <scope>NUCLEOTIDE SEQUENCE [LARGE SCALE GENOMIC DNA]</scope>
    <source>
        <strain evidence="5">cv. AL8/78</strain>
    </source>
</reference>
<dbReference type="InterPro" id="IPR029071">
    <property type="entry name" value="Ubiquitin-like_domsf"/>
</dbReference>
<dbReference type="STRING" id="200361.A0A453QPD3"/>
<dbReference type="PROSITE" id="PS50053">
    <property type="entry name" value="UBIQUITIN_2"/>
    <property type="match status" value="1"/>
</dbReference>
<dbReference type="Gene3D" id="3.10.20.90">
    <property type="entry name" value="Phosphatidylinositol 3-kinase Catalytic Subunit, Chain A, domain 1"/>
    <property type="match status" value="1"/>
</dbReference>
<dbReference type="InterPro" id="IPR000626">
    <property type="entry name" value="Ubiquitin-like_dom"/>
</dbReference>
<evidence type="ECO:0000256" key="2">
    <source>
        <dbReference type="SAM" id="MobiDB-lite"/>
    </source>
</evidence>
<dbReference type="Gramene" id="AET7Gv20265900.1">
    <property type="protein sequence ID" value="AET7Gv20265900.1"/>
    <property type="gene ID" value="AET7Gv20265900"/>
</dbReference>
<dbReference type="PANTHER" id="PTHR10666">
    <property type="entry name" value="UBIQUITIN"/>
    <property type="match status" value="1"/>
</dbReference>
<dbReference type="PRINTS" id="PR00348">
    <property type="entry name" value="UBIQUITIN"/>
</dbReference>
<dbReference type="AlphaFoldDB" id="A0A453QPD3"/>
<dbReference type="InterPro" id="IPR050158">
    <property type="entry name" value="Ubiquitin_ubiquitin-like"/>
</dbReference>
<name>A0A453QPD3_AEGTS</name>
<evidence type="ECO:0000256" key="1">
    <source>
        <dbReference type="ARBA" id="ARBA00022499"/>
    </source>
</evidence>